<dbReference type="Pfam" id="PF19956">
    <property type="entry name" value="EAD2"/>
    <property type="match status" value="1"/>
</dbReference>
<keyword evidence="3" id="KW-1185">Reference proteome</keyword>
<feature type="domain" description="Effector-associated" evidence="1">
    <location>
        <begin position="215"/>
        <end position="295"/>
    </location>
</feature>
<comment type="caution">
    <text evidence="2">The sequence shown here is derived from an EMBL/GenBank/DDBJ whole genome shotgun (WGS) entry which is preliminary data.</text>
</comment>
<gene>
    <name evidence="2" type="ORF">DMA12_03970</name>
</gene>
<evidence type="ECO:0000313" key="3">
    <source>
        <dbReference type="Proteomes" id="UP000286716"/>
    </source>
</evidence>
<name>A0A428X2N6_AMYBA</name>
<protein>
    <recommendedName>
        <fullName evidence="1">Effector-associated domain-containing protein</fullName>
    </recommendedName>
</protein>
<accession>A0A428X2N6</accession>
<evidence type="ECO:0000313" key="2">
    <source>
        <dbReference type="EMBL" id="RSM49588.1"/>
    </source>
</evidence>
<dbReference type="AlphaFoldDB" id="A0A428X2N6"/>
<dbReference type="EMBL" id="QHHU01000003">
    <property type="protein sequence ID" value="RSM49588.1"/>
    <property type="molecule type" value="Genomic_DNA"/>
</dbReference>
<reference evidence="2 3" key="1">
    <citation type="submission" date="2018-05" db="EMBL/GenBank/DDBJ databases">
        <title>Evolution of GPA BGCs.</title>
        <authorList>
            <person name="Waglechner N."/>
            <person name="Wright G.D."/>
        </authorList>
    </citation>
    <scope>NUCLEOTIDE SEQUENCE [LARGE SCALE GENOMIC DNA]</scope>
    <source>
        <strain evidence="2 3">DSM 5908</strain>
    </source>
</reference>
<dbReference type="RefSeq" id="WP_026468529.1">
    <property type="nucleotide sequence ID" value="NZ_QHHU01000003.1"/>
</dbReference>
<dbReference type="InterPro" id="IPR045431">
    <property type="entry name" value="EAD2"/>
</dbReference>
<sequence>MPMDSAAHHKTIVALDTVGRADSGRAAHPLVEHEGFWELLRTSFVNADVPWHVLFPKNTGEGVVIQLPDQVARTDLLACLPDCMLAGVQRYNAVHAERMHVQLRAAFHAGEVCSGRHGEVVDAATHTLRLAEASETKKVLKHSGAALALILSDSFYKDVVRAGSAADVPPYRRIQVSFSETTTEAWLRLFGPAVIGFPVRELLSTATGPALPALVEALLAVPCVRGSESRRLLLELFPRRDIADIVPYHAEDRLHVIALARTCRRFTRGLADLLDVIRLLEPESRQVAALAVLIDGG</sequence>
<organism evidence="2 3">
    <name type="scientific">Amycolatopsis balhimycina DSM 5908</name>
    <dbReference type="NCBI Taxonomy" id="1081091"/>
    <lineage>
        <taxon>Bacteria</taxon>
        <taxon>Bacillati</taxon>
        <taxon>Actinomycetota</taxon>
        <taxon>Actinomycetes</taxon>
        <taxon>Pseudonocardiales</taxon>
        <taxon>Pseudonocardiaceae</taxon>
        <taxon>Amycolatopsis</taxon>
    </lineage>
</organism>
<proteinExistence type="predicted"/>
<dbReference type="OrthoDB" id="3482507at2"/>
<dbReference type="Proteomes" id="UP000286716">
    <property type="component" value="Unassembled WGS sequence"/>
</dbReference>
<evidence type="ECO:0000259" key="1">
    <source>
        <dbReference type="Pfam" id="PF19956"/>
    </source>
</evidence>